<reference evidence="1 2" key="1">
    <citation type="journal article" date="2012" name="Genome Biol.">
        <title>Genome and low-iron response of an oceanic diatom adapted to chronic iron limitation.</title>
        <authorList>
            <person name="Lommer M."/>
            <person name="Specht M."/>
            <person name="Roy A.S."/>
            <person name="Kraemer L."/>
            <person name="Andreson R."/>
            <person name="Gutowska M.A."/>
            <person name="Wolf J."/>
            <person name="Bergner S.V."/>
            <person name="Schilhabel M.B."/>
            <person name="Klostermeier U.C."/>
            <person name="Beiko R.G."/>
            <person name="Rosenstiel P."/>
            <person name="Hippler M."/>
            <person name="Laroche J."/>
        </authorList>
    </citation>
    <scope>NUCLEOTIDE SEQUENCE [LARGE SCALE GENOMIC DNA]</scope>
    <source>
        <strain evidence="1 2">CCMP1005</strain>
    </source>
</reference>
<evidence type="ECO:0000313" key="1">
    <source>
        <dbReference type="EMBL" id="EJK76839.1"/>
    </source>
</evidence>
<keyword evidence="2" id="KW-1185">Reference proteome</keyword>
<organism evidence="1 2">
    <name type="scientific">Thalassiosira oceanica</name>
    <name type="common">Marine diatom</name>
    <dbReference type="NCBI Taxonomy" id="159749"/>
    <lineage>
        <taxon>Eukaryota</taxon>
        <taxon>Sar</taxon>
        <taxon>Stramenopiles</taxon>
        <taxon>Ochrophyta</taxon>
        <taxon>Bacillariophyta</taxon>
        <taxon>Coscinodiscophyceae</taxon>
        <taxon>Thalassiosirophycidae</taxon>
        <taxon>Thalassiosirales</taxon>
        <taxon>Thalassiosiraceae</taxon>
        <taxon>Thalassiosira</taxon>
    </lineage>
</organism>
<gene>
    <name evidence="1" type="ORF">THAOC_01377</name>
</gene>
<accession>K0TII0</accession>
<sequence>MGFESTHRKILELESSERLIVDSHMHKLLIPPEFPGIPLHSFLWDLKGTESGFSFPGTQKEREGRFRRLSNHMKL</sequence>
<dbReference type="AlphaFoldDB" id="K0TII0"/>
<name>K0TII0_THAOC</name>
<dbReference type="Proteomes" id="UP000266841">
    <property type="component" value="Unassembled WGS sequence"/>
</dbReference>
<dbReference type="EMBL" id="AGNL01001638">
    <property type="protein sequence ID" value="EJK76839.1"/>
    <property type="molecule type" value="Genomic_DNA"/>
</dbReference>
<evidence type="ECO:0000313" key="2">
    <source>
        <dbReference type="Proteomes" id="UP000266841"/>
    </source>
</evidence>
<proteinExistence type="predicted"/>
<comment type="caution">
    <text evidence="1">The sequence shown here is derived from an EMBL/GenBank/DDBJ whole genome shotgun (WGS) entry which is preliminary data.</text>
</comment>
<protein>
    <submittedName>
        <fullName evidence="1">Uncharacterized protein</fullName>
    </submittedName>
</protein>